<dbReference type="RefSeq" id="WP_191729707.1">
    <property type="nucleotide sequence ID" value="NZ_JACSQJ010000006.1"/>
</dbReference>
<name>A0ABR8UKF8_9GAMM</name>
<dbReference type="InterPro" id="IPR050834">
    <property type="entry name" value="Glycosyltransf_2"/>
</dbReference>
<dbReference type="Pfam" id="PF00535">
    <property type="entry name" value="Glycos_transf_2"/>
    <property type="match status" value="1"/>
</dbReference>
<dbReference type="Gene3D" id="3.90.550.10">
    <property type="entry name" value="Spore Coat Polysaccharide Biosynthesis Protein SpsA, Chain A"/>
    <property type="match status" value="1"/>
</dbReference>
<sequence>MDVASSKTIDDQLEAVTLGLEHLRQLLGRLEPDVAGEALAALDAVLVTQAEARASVGGVDLPVGGPADAMPGTDDGDLEVLRAELLRLDDRCRKLIAAQEKTVRQLAVEMRSRVTVVEQRHEALLNGTIFSFLRRIAGIGQAVGLLRGGLRGRQVSGHAPSTAVAGPVPAGRPPAPNPVDQNGLPPHKSVRIAGVPYMSRPKEPLGAPAVTYEGEPLISVVMTCYNTGAYVEQAARSILGQTWRNLELIAVDDCSTDDTRAVLERIANEDPRLQVFCLGVNRGTYWSKNFGITRSRGEVVTFMDSDDISEPGRLAAQFAALNHVGRVVSTCNHVRKDESGTIIEINGVVERVAYISQMVKRPVFDEIGYFDSVRTSADDEFLRRIRRSYGREAEVNVKKPLYVALLRDGSLTSDPDNAINFKQERTEVQSFLSPQRRHYAAMCERWHSFLDEKGLRPYVPFPVVRRPFPAFGKLRIGTGEYDGNFITACLASYPPRRDKLKVVVESILPQVDHLYVYLNEYSKDDVPEFLKHSRITVEVGGTDLRDNGKFFFMDRVRDGYVITVDDDLVYPHDYVQTLIRKIEFYDRKVVVGLHGTIYAKPIKSFFAGRTLIHFEEEMKQDTVVNQLGTGTTAFHTSAIRPELAWFRQSGMADVWFAVEARKRRVTLVAIERPVEWLTVQGVEETTLFREFRRNDSVQTDAIRSVAPWKEVLWAPLDGIVADRSARFGRPYSRLAPRLGVTEEERAEIEAHRAALRGSAGGHA</sequence>
<organism evidence="3 4">
    <name type="scientific">Luteimonas colneyensis</name>
    <dbReference type="NCBI Taxonomy" id="2762230"/>
    <lineage>
        <taxon>Bacteria</taxon>
        <taxon>Pseudomonadati</taxon>
        <taxon>Pseudomonadota</taxon>
        <taxon>Gammaproteobacteria</taxon>
        <taxon>Lysobacterales</taxon>
        <taxon>Lysobacteraceae</taxon>
        <taxon>Luteimonas</taxon>
    </lineage>
</organism>
<reference evidence="3 4" key="1">
    <citation type="submission" date="2020-08" db="EMBL/GenBank/DDBJ databases">
        <title>A Genomic Blueprint of the Chicken Gut Microbiome.</title>
        <authorList>
            <person name="Gilroy R."/>
            <person name="Ravi A."/>
            <person name="Getino M."/>
            <person name="Pursley I."/>
            <person name="Horton D.L."/>
            <person name="Alikhan N.-F."/>
            <person name="Baker D."/>
            <person name="Gharbi K."/>
            <person name="Hall N."/>
            <person name="Watson M."/>
            <person name="Adriaenssens E.M."/>
            <person name="Foster-Nyarko E."/>
            <person name="Jarju S."/>
            <person name="Secka A."/>
            <person name="Antonio M."/>
            <person name="Oren A."/>
            <person name="Chaudhuri R."/>
            <person name="La Ragione R.M."/>
            <person name="Hildebrand F."/>
            <person name="Pallen M.J."/>
        </authorList>
    </citation>
    <scope>NUCLEOTIDE SEQUENCE [LARGE SCALE GENOMIC DNA]</scope>
    <source>
        <strain evidence="3 4">Sa2BVA3</strain>
    </source>
</reference>
<gene>
    <name evidence="3" type="ORF">H9645_10765</name>
</gene>
<dbReference type="PANTHER" id="PTHR43685">
    <property type="entry name" value="GLYCOSYLTRANSFERASE"/>
    <property type="match status" value="1"/>
</dbReference>
<dbReference type="SUPFAM" id="SSF53448">
    <property type="entry name" value="Nucleotide-diphospho-sugar transferases"/>
    <property type="match status" value="2"/>
</dbReference>
<dbReference type="PANTHER" id="PTHR43685:SF2">
    <property type="entry name" value="GLYCOSYLTRANSFERASE 2-LIKE DOMAIN-CONTAINING PROTEIN"/>
    <property type="match status" value="1"/>
</dbReference>
<evidence type="ECO:0000313" key="4">
    <source>
        <dbReference type="Proteomes" id="UP000647183"/>
    </source>
</evidence>
<accession>A0ABR8UKF8</accession>
<feature type="region of interest" description="Disordered" evidence="1">
    <location>
        <begin position="156"/>
        <end position="186"/>
    </location>
</feature>
<evidence type="ECO:0000313" key="3">
    <source>
        <dbReference type="EMBL" id="MBD7988506.1"/>
    </source>
</evidence>
<dbReference type="InterPro" id="IPR001173">
    <property type="entry name" value="Glyco_trans_2-like"/>
</dbReference>
<feature type="domain" description="Glycosyltransferase 2-like" evidence="2">
    <location>
        <begin position="219"/>
        <end position="345"/>
    </location>
</feature>
<evidence type="ECO:0000259" key="2">
    <source>
        <dbReference type="Pfam" id="PF00535"/>
    </source>
</evidence>
<dbReference type="EMBL" id="JACSQJ010000006">
    <property type="protein sequence ID" value="MBD7988506.1"/>
    <property type="molecule type" value="Genomic_DNA"/>
</dbReference>
<protein>
    <submittedName>
        <fullName evidence="3">Glycosyltransferase family 2 protein</fullName>
    </submittedName>
</protein>
<proteinExistence type="predicted"/>
<dbReference type="InterPro" id="IPR029044">
    <property type="entry name" value="Nucleotide-diphossugar_trans"/>
</dbReference>
<dbReference type="CDD" id="cd00761">
    <property type="entry name" value="Glyco_tranf_GTA_type"/>
    <property type="match status" value="1"/>
</dbReference>
<keyword evidence="4" id="KW-1185">Reference proteome</keyword>
<dbReference type="Proteomes" id="UP000647183">
    <property type="component" value="Unassembled WGS sequence"/>
</dbReference>
<comment type="caution">
    <text evidence="3">The sequence shown here is derived from an EMBL/GenBank/DDBJ whole genome shotgun (WGS) entry which is preliminary data.</text>
</comment>
<evidence type="ECO:0000256" key="1">
    <source>
        <dbReference type="SAM" id="MobiDB-lite"/>
    </source>
</evidence>